<sequence length="255" mass="27714">MRGGSGQSGFWELGLDEWFVRVGVSWWGDEQALVEAVDLHVGGTDDVESALLAHGVSIDDEEPGTAWVGEQVLLVARLMSTLAEAAGQRFISDGRDLLEAADDAAGDLEELVGPLVARPDDDDDLWSAGVIDAWPEADMTNAVILLRSVNVTPVMRGHLLGAWVAAQAVNLFDQGSTLVATKAAPLDRRDAIAGLDYNGELTPEHAALWSAEQDRLANHWQTHLGLRPMSDVLSILTWHTSYRNDTIERTLGLWQ</sequence>
<evidence type="ECO:0000313" key="1">
    <source>
        <dbReference type="EMBL" id="GAA1560424.1"/>
    </source>
</evidence>
<evidence type="ECO:0000313" key="2">
    <source>
        <dbReference type="Proteomes" id="UP001500363"/>
    </source>
</evidence>
<gene>
    <name evidence="1" type="ORF">GCM10009741_77020</name>
</gene>
<proteinExistence type="predicted"/>
<comment type="caution">
    <text evidence="1">The sequence shown here is derived from an EMBL/GenBank/DDBJ whole genome shotgun (WGS) entry which is preliminary data.</text>
</comment>
<keyword evidence="2" id="KW-1185">Reference proteome</keyword>
<dbReference type="Proteomes" id="UP001500363">
    <property type="component" value="Unassembled WGS sequence"/>
</dbReference>
<dbReference type="EMBL" id="BAAANC010000005">
    <property type="protein sequence ID" value="GAA1560424.1"/>
    <property type="molecule type" value="Genomic_DNA"/>
</dbReference>
<accession>A0ABP4NH98</accession>
<reference evidence="2" key="1">
    <citation type="journal article" date="2019" name="Int. J. Syst. Evol. Microbiol.">
        <title>The Global Catalogue of Microorganisms (GCM) 10K type strain sequencing project: providing services to taxonomists for standard genome sequencing and annotation.</title>
        <authorList>
            <consortium name="The Broad Institute Genomics Platform"/>
            <consortium name="The Broad Institute Genome Sequencing Center for Infectious Disease"/>
            <person name="Wu L."/>
            <person name="Ma J."/>
        </authorList>
    </citation>
    <scope>NUCLEOTIDE SEQUENCE [LARGE SCALE GENOMIC DNA]</scope>
    <source>
        <strain evidence="2">JCM 14303</strain>
    </source>
</reference>
<name>A0ABP4NH98_9ACTN</name>
<protein>
    <submittedName>
        <fullName evidence="1">Uncharacterized protein</fullName>
    </submittedName>
</protein>
<organism evidence="1 2">
    <name type="scientific">Kribbella lupini</name>
    <dbReference type="NCBI Taxonomy" id="291602"/>
    <lineage>
        <taxon>Bacteria</taxon>
        <taxon>Bacillati</taxon>
        <taxon>Actinomycetota</taxon>
        <taxon>Actinomycetes</taxon>
        <taxon>Propionibacteriales</taxon>
        <taxon>Kribbellaceae</taxon>
        <taxon>Kribbella</taxon>
    </lineage>
</organism>